<evidence type="ECO:0000256" key="4">
    <source>
        <dbReference type="ARBA" id="ARBA00022989"/>
    </source>
</evidence>
<evidence type="ECO:0000256" key="1">
    <source>
        <dbReference type="ARBA" id="ARBA00004141"/>
    </source>
</evidence>
<dbReference type="PANTHER" id="PTHR12703">
    <property type="entry name" value="TRANSMEMBRANE PROTEIN 33"/>
    <property type="match status" value="1"/>
</dbReference>
<comment type="similarity">
    <text evidence="2">Belongs to the PER33/POM33 family.</text>
</comment>
<dbReference type="GO" id="GO:0005783">
    <property type="term" value="C:endoplasmic reticulum"/>
    <property type="evidence" value="ECO:0007669"/>
    <property type="project" value="TreeGrafter"/>
</dbReference>
<keyword evidence="4 7" id="KW-1133">Transmembrane helix</keyword>
<dbReference type="GO" id="GO:0016020">
    <property type="term" value="C:membrane"/>
    <property type="evidence" value="ECO:0007669"/>
    <property type="project" value="UniProtKB-SubCell"/>
</dbReference>
<dbReference type="GO" id="GO:0061024">
    <property type="term" value="P:membrane organization"/>
    <property type="evidence" value="ECO:0007669"/>
    <property type="project" value="TreeGrafter"/>
</dbReference>
<evidence type="ECO:0000313" key="9">
    <source>
        <dbReference type="EMBL" id="MDE46820.1"/>
    </source>
</evidence>
<keyword evidence="3 7" id="KW-0812">Transmembrane</keyword>
<evidence type="ECO:0000256" key="3">
    <source>
        <dbReference type="ARBA" id="ARBA00022692"/>
    </source>
</evidence>
<feature type="compositionally biased region" description="Basic and acidic residues" evidence="6">
    <location>
        <begin position="10"/>
        <end position="21"/>
    </location>
</feature>
<dbReference type="InterPro" id="IPR051645">
    <property type="entry name" value="PER33/POM33_regulator"/>
</dbReference>
<feature type="region of interest" description="Disordered" evidence="6">
    <location>
        <begin position="1"/>
        <end position="36"/>
    </location>
</feature>
<dbReference type="AlphaFoldDB" id="A0A6G1S534"/>
<evidence type="ECO:0000256" key="2">
    <source>
        <dbReference type="ARBA" id="ARBA00007322"/>
    </source>
</evidence>
<protein>
    <submittedName>
        <fullName evidence="8">Transmembrane protein 33</fullName>
    </submittedName>
</protein>
<reference evidence="8" key="1">
    <citation type="submission" date="2018-10" db="EMBL/GenBank/DDBJ databases">
        <title>Transcriptome assembly of Aceria tosichella (Wheat curl mite) Type 2.</title>
        <authorList>
            <person name="Scully E.D."/>
            <person name="Geib S.M."/>
            <person name="Palmer N.A."/>
            <person name="Gupta A.K."/>
            <person name="Sarath G."/>
            <person name="Tatineni S."/>
        </authorList>
    </citation>
    <scope>NUCLEOTIDE SEQUENCE</scope>
    <source>
        <strain evidence="8">LincolnNE</strain>
    </source>
</reference>
<gene>
    <name evidence="8" type="primary">TMEM33_0</name>
    <name evidence="9" type="synonym">TMEM33_1</name>
    <name evidence="8" type="ORF">g.18133</name>
    <name evidence="9" type="ORF">g.18135</name>
</gene>
<evidence type="ECO:0000256" key="6">
    <source>
        <dbReference type="SAM" id="MobiDB-lite"/>
    </source>
</evidence>
<evidence type="ECO:0000256" key="5">
    <source>
        <dbReference type="ARBA" id="ARBA00023136"/>
    </source>
</evidence>
<comment type="subcellular location">
    <subcellularLocation>
        <location evidence="1">Membrane</location>
        <topology evidence="1">Multi-pass membrane protein</topology>
    </subcellularLocation>
</comment>
<dbReference type="InterPro" id="IPR005344">
    <property type="entry name" value="TMEM33/Pom33"/>
</dbReference>
<sequence>MTDTETDNEQSTRSRGARDRTLSPGSSEPRAPNTSGGWNAVVEHVSANKINFILAVTRALTVLCTISYLIGFPGPSSNRFKQALLMNAATSSLRLHQRMPPPPLNQLSRAYFMNLIREDSFHYLIFPLMFFTGYPVALALLPCALYAIFNLAVYSIDILDKLGDQEHLKTKISELVAKYQQSLLHTVALSEVALMPILAIGVFTRFNGPLVPVFYYRFLMLRYNSTRNAHLKLLVSQIKTVATNQYTRLMRR</sequence>
<dbReference type="GO" id="GO:0071786">
    <property type="term" value="P:endoplasmic reticulum tubular network organization"/>
    <property type="evidence" value="ECO:0007669"/>
    <property type="project" value="TreeGrafter"/>
</dbReference>
<dbReference type="PANTHER" id="PTHR12703:SF4">
    <property type="entry name" value="TRANSMEMBRANE PROTEIN 33"/>
    <property type="match status" value="1"/>
</dbReference>
<organism evidence="8">
    <name type="scientific">Aceria tosichella</name>
    <name type="common">wheat curl mite</name>
    <dbReference type="NCBI Taxonomy" id="561515"/>
    <lineage>
        <taxon>Eukaryota</taxon>
        <taxon>Metazoa</taxon>
        <taxon>Ecdysozoa</taxon>
        <taxon>Arthropoda</taxon>
        <taxon>Chelicerata</taxon>
        <taxon>Arachnida</taxon>
        <taxon>Acari</taxon>
        <taxon>Acariformes</taxon>
        <taxon>Trombidiformes</taxon>
        <taxon>Prostigmata</taxon>
        <taxon>Eupodina</taxon>
        <taxon>Eriophyoidea</taxon>
        <taxon>Eriophyidae</taxon>
        <taxon>Eriophyinae</taxon>
        <taxon>Aceriini</taxon>
        <taxon>Aceria</taxon>
    </lineage>
</organism>
<dbReference type="EMBL" id="GGYP01002049">
    <property type="protein sequence ID" value="MDE46820.1"/>
    <property type="molecule type" value="Transcribed_RNA"/>
</dbReference>
<feature type="transmembrane region" description="Helical" evidence="7">
    <location>
        <begin position="52"/>
        <end position="72"/>
    </location>
</feature>
<proteinExistence type="inferred from homology"/>
<dbReference type="Pfam" id="PF03661">
    <property type="entry name" value="TMEM33_Pom33"/>
    <property type="match status" value="1"/>
</dbReference>
<feature type="transmembrane region" description="Helical" evidence="7">
    <location>
        <begin position="123"/>
        <end position="149"/>
    </location>
</feature>
<dbReference type="EMBL" id="GGYP01000506">
    <property type="protein sequence ID" value="MDE45277.1"/>
    <property type="molecule type" value="Transcribed_RNA"/>
</dbReference>
<accession>A0A6G1S534</accession>
<name>A0A6G1S534_9ACAR</name>
<evidence type="ECO:0000256" key="7">
    <source>
        <dbReference type="SAM" id="Phobius"/>
    </source>
</evidence>
<keyword evidence="5 7" id="KW-0472">Membrane</keyword>
<evidence type="ECO:0000313" key="8">
    <source>
        <dbReference type="EMBL" id="MDE45277.1"/>
    </source>
</evidence>